<accession>A0A8G2CPA6</accession>
<comment type="catalytic activity">
    <reaction evidence="8">
        <text>protochlorophyllide a + NADP(+) = 3,8-divinyl protochlorophyllide a + NADPH + H(+)</text>
        <dbReference type="Rhea" id="RHEA:48884"/>
        <dbReference type="ChEBI" id="CHEBI:15378"/>
        <dbReference type="ChEBI" id="CHEBI:57783"/>
        <dbReference type="ChEBI" id="CHEBI:58349"/>
        <dbReference type="ChEBI" id="CHEBI:58632"/>
        <dbReference type="ChEBI" id="CHEBI:83350"/>
        <dbReference type="EC" id="1.3.1.75"/>
    </reaction>
</comment>
<gene>
    <name evidence="10" type="ORF">SAMN05421828_1742</name>
</gene>
<evidence type="ECO:0000256" key="4">
    <source>
        <dbReference type="ARBA" id="ARBA00023002"/>
    </source>
</evidence>
<keyword evidence="3" id="KW-0809">Transit peptide</keyword>
<dbReference type="InterPro" id="IPR036291">
    <property type="entry name" value="NAD(P)-bd_dom_sf"/>
</dbReference>
<keyword evidence="2" id="KW-0521">NADP</keyword>
<evidence type="ECO:0000259" key="9">
    <source>
        <dbReference type="Pfam" id="PF13460"/>
    </source>
</evidence>
<evidence type="ECO:0000313" key="10">
    <source>
        <dbReference type="EMBL" id="SIR59060.1"/>
    </source>
</evidence>
<dbReference type="InterPro" id="IPR016040">
    <property type="entry name" value="NAD(P)-bd_dom"/>
</dbReference>
<comment type="caution">
    <text evidence="10">The sequence shown here is derived from an EMBL/GenBank/DDBJ whole genome shotgun (WGS) entry which is preliminary data.</text>
</comment>
<dbReference type="Pfam" id="PF13460">
    <property type="entry name" value="NAD_binding_10"/>
    <property type="match status" value="1"/>
</dbReference>
<evidence type="ECO:0000256" key="7">
    <source>
        <dbReference type="ARBA" id="ARBA00024089"/>
    </source>
</evidence>
<feature type="domain" description="NAD(P)-binding" evidence="9">
    <location>
        <begin position="10"/>
        <end position="208"/>
    </location>
</feature>
<dbReference type="PANTHER" id="PTHR47378:SF1">
    <property type="entry name" value="DIVINYL CHLOROPHYLLIDE A 8-VINYL-REDUCTASE, CHLOROPLASTIC"/>
    <property type="match status" value="1"/>
</dbReference>
<dbReference type="Proteomes" id="UP000186308">
    <property type="component" value="Unassembled WGS sequence"/>
</dbReference>
<sequence>MTAGKACVAGATGYLGHRVVAALRAQGVLVVAILKDRSSDADLARLAHCGAALAFVDASRLEPYGEALAGAAVAISCMASASGHVGVADDFWAIDRDANIRFGHAAVRAGVRHVILVATFEGQASRRVSAFSGAKECAVDEIGLACRQAGVIFTVIRPTAYFSDLTDRAFNSVRARHRHTVVGDGRHRINPVHGDDVAAFLIDCIDDPTRAGREHRLGGPDVFSFRDIGLLAAEVLGCARSLRIISIPIWSLRVMAAAGTAISLFVTIRSEPPAATGRSRS</sequence>
<keyword evidence="5" id="KW-0149">Chlorophyll biosynthesis</keyword>
<name>A0A8G2CPA6_ACIRU</name>
<comment type="pathway">
    <text evidence="1">Porphyrin-containing compound metabolism; chlorophyll biosynthesis.</text>
</comment>
<evidence type="ECO:0000256" key="3">
    <source>
        <dbReference type="ARBA" id="ARBA00022946"/>
    </source>
</evidence>
<dbReference type="InterPro" id="IPR044201">
    <property type="entry name" value="DVR-like"/>
</dbReference>
<reference evidence="10 11" key="1">
    <citation type="submission" date="2017-01" db="EMBL/GenBank/DDBJ databases">
        <authorList>
            <person name="Varghese N."/>
            <person name="Submissions S."/>
        </authorList>
    </citation>
    <scope>NUCLEOTIDE SEQUENCE [LARGE SCALE GENOMIC DNA]</scope>
    <source>
        <strain evidence="10 11">ATCC 35905</strain>
    </source>
</reference>
<dbReference type="OrthoDB" id="367683at2"/>
<dbReference type="GO" id="GO:0015995">
    <property type="term" value="P:chlorophyll biosynthetic process"/>
    <property type="evidence" value="ECO:0007669"/>
    <property type="project" value="UniProtKB-UniPathway"/>
</dbReference>
<dbReference type="SUPFAM" id="SSF51735">
    <property type="entry name" value="NAD(P)-binding Rossmann-fold domains"/>
    <property type="match status" value="1"/>
</dbReference>
<proteinExistence type="predicted"/>
<evidence type="ECO:0000313" key="11">
    <source>
        <dbReference type="Proteomes" id="UP000186308"/>
    </source>
</evidence>
<dbReference type="AlphaFoldDB" id="A0A8G2CPA6"/>
<dbReference type="Gene3D" id="3.40.50.720">
    <property type="entry name" value="NAD(P)-binding Rossmann-like Domain"/>
    <property type="match status" value="1"/>
</dbReference>
<evidence type="ECO:0000256" key="8">
    <source>
        <dbReference type="ARBA" id="ARBA00049498"/>
    </source>
</evidence>
<dbReference type="UniPathway" id="UPA00668"/>
<dbReference type="GO" id="GO:0033728">
    <property type="term" value="F:3,8-divinyl protochlorophyllide a 8-vinyl-reductase (NADPH) activity"/>
    <property type="evidence" value="ECO:0007669"/>
    <property type="project" value="UniProtKB-EC"/>
</dbReference>
<dbReference type="EMBL" id="FTNE01000074">
    <property type="protein sequence ID" value="SIR59060.1"/>
    <property type="molecule type" value="Genomic_DNA"/>
</dbReference>
<evidence type="ECO:0000256" key="2">
    <source>
        <dbReference type="ARBA" id="ARBA00022857"/>
    </source>
</evidence>
<protein>
    <recommendedName>
        <fullName evidence="7">Divinyl chlorophyllide a 8-vinyl-reductase, chloroplastic</fullName>
        <ecNumber evidence="6">1.3.1.75</ecNumber>
    </recommendedName>
</protein>
<evidence type="ECO:0000256" key="1">
    <source>
        <dbReference type="ARBA" id="ARBA00005173"/>
    </source>
</evidence>
<keyword evidence="4" id="KW-0560">Oxidoreductase</keyword>
<dbReference type="RefSeq" id="WP_029314508.1">
    <property type="nucleotide sequence ID" value="NZ_FTNE01000074.1"/>
</dbReference>
<evidence type="ECO:0000256" key="5">
    <source>
        <dbReference type="ARBA" id="ARBA00023171"/>
    </source>
</evidence>
<evidence type="ECO:0000256" key="6">
    <source>
        <dbReference type="ARBA" id="ARBA00024059"/>
    </source>
</evidence>
<keyword evidence="11" id="KW-1185">Reference proteome</keyword>
<organism evidence="10 11">
    <name type="scientific">Acidiphilium rubrum</name>
    <dbReference type="NCBI Taxonomy" id="526"/>
    <lineage>
        <taxon>Bacteria</taxon>
        <taxon>Pseudomonadati</taxon>
        <taxon>Pseudomonadota</taxon>
        <taxon>Alphaproteobacteria</taxon>
        <taxon>Acetobacterales</taxon>
        <taxon>Acidocellaceae</taxon>
        <taxon>Acidiphilium</taxon>
    </lineage>
</organism>
<dbReference type="EC" id="1.3.1.75" evidence="6"/>
<dbReference type="PANTHER" id="PTHR47378">
    <property type="entry name" value="DIVINYL CHLOROPHYLLIDE A 8-VINYL-REDUCTASE, CHLOROPLASTIC"/>
    <property type="match status" value="1"/>
</dbReference>